<sequence>MKLLFALLHSPSIRLENQSTTSQDIHTHKIYTIGSTQYLNHTNTQDKYNRGLVLRRKEERSLINTSFLDEYECFSLALEEEEIRSLETRSKKVVRRFEDEHVDGMEKLELLFEQDIDVEKGRFEGDEDGGEV</sequence>
<organism evidence="1 2">
    <name type="scientific">Tanacetum coccineum</name>
    <dbReference type="NCBI Taxonomy" id="301880"/>
    <lineage>
        <taxon>Eukaryota</taxon>
        <taxon>Viridiplantae</taxon>
        <taxon>Streptophyta</taxon>
        <taxon>Embryophyta</taxon>
        <taxon>Tracheophyta</taxon>
        <taxon>Spermatophyta</taxon>
        <taxon>Magnoliopsida</taxon>
        <taxon>eudicotyledons</taxon>
        <taxon>Gunneridae</taxon>
        <taxon>Pentapetalae</taxon>
        <taxon>asterids</taxon>
        <taxon>campanulids</taxon>
        <taxon>Asterales</taxon>
        <taxon>Asteraceae</taxon>
        <taxon>Asteroideae</taxon>
        <taxon>Anthemideae</taxon>
        <taxon>Anthemidinae</taxon>
        <taxon>Tanacetum</taxon>
    </lineage>
</organism>
<dbReference type="Proteomes" id="UP001151760">
    <property type="component" value="Unassembled WGS sequence"/>
</dbReference>
<dbReference type="EMBL" id="BQNB010015348">
    <property type="protein sequence ID" value="GJT38973.1"/>
    <property type="molecule type" value="Genomic_DNA"/>
</dbReference>
<evidence type="ECO:0000313" key="1">
    <source>
        <dbReference type="EMBL" id="GJT38973.1"/>
    </source>
</evidence>
<name>A0ABQ5DK44_9ASTR</name>
<proteinExistence type="predicted"/>
<keyword evidence="2" id="KW-1185">Reference proteome</keyword>
<reference evidence="1" key="2">
    <citation type="submission" date="2022-01" db="EMBL/GenBank/DDBJ databases">
        <authorList>
            <person name="Yamashiro T."/>
            <person name="Shiraishi A."/>
            <person name="Satake H."/>
            <person name="Nakayama K."/>
        </authorList>
    </citation>
    <scope>NUCLEOTIDE SEQUENCE</scope>
</reference>
<reference evidence="1" key="1">
    <citation type="journal article" date="2022" name="Int. J. Mol. Sci.">
        <title>Draft Genome of Tanacetum Coccineum: Genomic Comparison of Closely Related Tanacetum-Family Plants.</title>
        <authorList>
            <person name="Yamashiro T."/>
            <person name="Shiraishi A."/>
            <person name="Nakayama K."/>
            <person name="Satake H."/>
        </authorList>
    </citation>
    <scope>NUCLEOTIDE SEQUENCE</scope>
</reference>
<gene>
    <name evidence="1" type="ORF">Tco_0938838</name>
</gene>
<protein>
    <submittedName>
        <fullName evidence="1">Uncharacterized protein</fullName>
    </submittedName>
</protein>
<accession>A0ABQ5DK44</accession>
<evidence type="ECO:0000313" key="2">
    <source>
        <dbReference type="Proteomes" id="UP001151760"/>
    </source>
</evidence>
<comment type="caution">
    <text evidence="1">The sequence shown here is derived from an EMBL/GenBank/DDBJ whole genome shotgun (WGS) entry which is preliminary data.</text>
</comment>